<dbReference type="PROSITE" id="PS50994">
    <property type="entry name" value="INTEGRASE"/>
    <property type="match status" value="1"/>
</dbReference>
<accession>A0A6N0I132</accession>
<dbReference type="GO" id="GO:0015074">
    <property type="term" value="P:DNA integration"/>
    <property type="evidence" value="ECO:0007669"/>
    <property type="project" value="InterPro"/>
</dbReference>
<dbReference type="Gene3D" id="3.30.420.10">
    <property type="entry name" value="Ribonuclease H-like superfamily/Ribonuclease H"/>
    <property type="match status" value="1"/>
</dbReference>
<evidence type="ECO:0000313" key="2">
    <source>
        <dbReference type="EMBL" id="QKQ28324.1"/>
    </source>
</evidence>
<dbReference type="Pfam" id="PF13683">
    <property type="entry name" value="rve_3"/>
    <property type="match status" value="1"/>
</dbReference>
<dbReference type="Pfam" id="PF13565">
    <property type="entry name" value="HTH_32"/>
    <property type="match status" value="1"/>
</dbReference>
<dbReference type="SUPFAM" id="SSF53098">
    <property type="entry name" value="Ribonuclease H-like"/>
    <property type="match status" value="1"/>
</dbReference>
<protein>
    <submittedName>
        <fullName evidence="2">IS481 family transposase</fullName>
    </submittedName>
</protein>
<dbReference type="InterPro" id="IPR036397">
    <property type="entry name" value="RNaseH_sf"/>
</dbReference>
<dbReference type="AlphaFoldDB" id="A0A6N0I132"/>
<dbReference type="PANTHER" id="PTHR47515">
    <property type="entry name" value="LOW CALCIUM RESPONSE LOCUS PROTEIN T"/>
    <property type="match status" value="1"/>
</dbReference>
<reference evidence="2 3" key="1">
    <citation type="submission" date="2020-05" db="EMBL/GenBank/DDBJ databases">
        <title>Horizontal transmission and recombination maintain forever young bacterial symbiont genomes.</title>
        <authorList>
            <person name="Russell S.L."/>
            <person name="Pepper-Tunick E."/>
            <person name="Svedberg J."/>
            <person name="Byrne A."/>
            <person name="Ruelas Castillo J."/>
            <person name="Vollmers C."/>
            <person name="Beinart R.A."/>
            <person name="Corbett-Detig R."/>
        </authorList>
    </citation>
    <scope>NUCLEOTIDE SEQUENCE [LARGE SCALE GENOMIC DNA]</scope>
    <source>
        <strain evidence="2">Santa_Monica_outfall</strain>
    </source>
</reference>
<dbReference type="RefSeq" id="WP_174673776.1">
    <property type="nucleotide sequence ID" value="NZ_CP054491.1"/>
</dbReference>
<dbReference type="GO" id="GO:0003676">
    <property type="term" value="F:nucleic acid binding"/>
    <property type="evidence" value="ECO:0007669"/>
    <property type="project" value="InterPro"/>
</dbReference>
<feature type="domain" description="Integrase catalytic" evidence="1">
    <location>
        <begin position="140"/>
        <end position="307"/>
    </location>
</feature>
<proteinExistence type="predicted"/>
<dbReference type="InterPro" id="IPR001584">
    <property type="entry name" value="Integrase_cat-core"/>
</dbReference>
<organism evidence="2 3">
    <name type="scientific">Candidatus Reidiella endopervernicosa</name>
    <dbReference type="NCBI Taxonomy" id="2738883"/>
    <lineage>
        <taxon>Bacteria</taxon>
        <taxon>Pseudomonadati</taxon>
        <taxon>Pseudomonadota</taxon>
        <taxon>Gammaproteobacteria</taxon>
        <taxon>Candidatus Reidiella</taxon>
    </lineage>
</organism>
<dbReference type="EMBL" id="CP054491">
    <property type="protein sequence ID" value="QKQ28324.1"/>
    <property type="molecule type" value="Genomic_DNA"/>
</dbReference>
<dbReference type="InterPro" id="IPR047656">
    <property type="entry name" value="IS481-like_transpos"/>
</dbReference>
<dbReference type="Gene3D" id="1.10.10.10">
    <property type="entry name" value="Winged helix-like DNA-binding domain superfamily/Winged helix DNA-binding domain"/>
    <property type="match status" value="1"/>
</dbReference>
<dbReference type="KEGG" id="rev:HUE57_16465"/>
<dbReference type="PANTHER" id="PTHR47515:SF2">
    <property type="entry name" value="INTEGRASE CORE DOMAIN PROTEIN"/>
    <property type="match status" value="1"/>
</dbReference>
<evidence type="ECO:0000313" key="3">
    <source>
        <dbReference type="Proteomes" id="UP000509658"/>
    </source>
</evidence>
<dbReference type="InterPro" id="IPR036388">
    <property type="entry name" value="WH-like_DNA-bd_sf"/>
</dbReference>
<dbReference type="InterPro" id="IPR012337">
    <property type="entry name" value="RNaseH-like_sf"/>
</dbReference>
<dbReference type="Proteomes" id="UP000509658">
    <property type="component" value="Chromosome"/>
</dbReference>
<dbReference type="NCBIfam" id="NF033577">
    <property type="entry name" value="transpos_IS481"/>
    <property type="match status" value="1"/>
</dbReference>
<dbReference type="InterPro" id="IPR009057">
    <property type="entry name" value="Homeodomain-like_sf"/>
</dbReference>
<name>A0A6N0I132_9GAMM</name>
<evidence type="ECO:0000259" key="1">
    <source>
        <dbReference type="PROSITE" id="PS50994"/>
    </source>
</evidence>
<keyword evidence="3" id="KW-1185">Reference proteome</keyword>
<sequence>MPWQEMKPMDQKLLFIADHLRGHFSHSELCRRYGISRKTGYKWLERYRQANLEGLKEQSRRPHRSPLTTPYSLRKAIIELRNKYRVPLGAKKIRAILEQRFPNQVVPSKSTIYNILNAEGLVKHRKRRTRVSPYPQPFDPVTAPNELWSTDYKGQFKLGNGQWCYPLTVMDHHSRYLLGCQGVKGTKTQIARSCFIKLFKEYGLPQRIRSDNGVPFASRATAGLSKLSIWWIRLGIVPERIEPGKPQQNGRHERMHRTMKRATTRPASASFAAQQRQFEAFRREYNEQRPHEGLGQTTPSSHYVRSVREYPSRLPQPIYPDYFDIKQVHSCGVIAAHGGQVYVSHLLTGEQVGIEEIDDGKWEIYFGPIRLGSYDLRDKQGWDTPYWTVKV</sequence>
<gene>
    <name evidence="2" type="ORF">HUE57_16465</name>
</gene>
<dbReference type="SUPFAM" id="SSF46689">
    <property type="entry name" value="Homeodomain-like"/>
    <property type="match status" value="1"/>
</dbReference>